<dbReference type="EMBL" id="ANIY01002291">
    <property type="protein sequence ID" value="ETP42064.1"/>
    <property type="molecule type" value="Genomic_DNA"/>
</dbReference>
<evidence type="ECO:0000313" key="3">
    <source>
        <dbReference type="EMBL" id="ETP42064.1"/>
    </source>
</evidence>
<feature type="transmembrane region" description="Helical" evidence="2">
    <location>
        <begin position="86"/>
        <end position="106"/>
    </location>
</feature>
<dbReference type="AlphaFoldDB" id="W2Z761"/>
<organism evidence="3 4">
    <name type="scientific">Phytophthora nicotianae P10297</name>
    <dbReference type="NCBI Taxonomy" id="1317064"/>
    <lineage>
        <taxon>Eukaryota</taxon>
        <taxon>Sar</taxon>
        <taxon>Stramenopiles</taxon>
        <taxon>Oomycota</taxon>
        <taxon>Peronosporomycetes</taxon>
        <taxon>Peronosporales</taxon>
        <taxon>Peronosporaceae</taxon>
        <taxon>Phytophthora</taxon>
    </lineage>
</organism>
<proteinExistence type="predicted"/>
<evidence type="ECO:0000256" key="1">
    <source>
        <dbReference type="SAM" id="MobiDB-lite"/>
    </source>
</evidence>
<dbReference type="OrthoDB" id="129126at2759"/>
<protein>
    <submittedName>
        <fullName evidence="3">Uncharacterized protein</fullName>
    </submittedName>
</protein>
<evidence type="ECO:0000256" key="2">
    <source>
        <dbReference type="SAM" id="Phobius"/>
    </source>
</evidence>
<dbReference type="Proteomes" id="UP000018948">
    <property type="component" value="Unassembled WGS sequence"/>
</dbReference>
<name>W2Z761_PHYNI</name>
<accession>W2Z761</accession>
<sequence>LCCSRPKVAVSRHQKHTNNLVEMWIPEYRYGQSQVASHIPLSQDKRYISHHRPPFSPKLFFFISLLAYTEARYFSYKKSSRMGLRLMCVAGGALALLLLLLTAAILRLAVMLVQIVTLRYTLTIGAVVLACWFVDSRRRRYARGFYSCSRVPQTQRTEEKTQIEEENEAEQQPKQEEQTPVTAAVAPVARETLESFPVQLKKVATAPPSETESEDDDSEVGGASNVNKTRSNSPSRHSQSLLDVRTRSNTTDGEIQRRLATRPRSSSSASDSRCSRTTSRGTGPRSLNADVKERKRRVPRRRADTGMTSSTKHNERSRRATFASKQDAYVASSRSSSDRLEDALRSDGYWIGDFRVQRRLVSRRSHANSPKAN</sequence>
<gene>
    <name evidence="3" type="ORF">F442_11003</name>
</gene>
<keyword evidence="2" id="KW-0472">Membrane</keyword>
<feature type="region of interest" description="Disordered" evidence="1">
    <location>
        <begin position="156"/>
        <end position="182"/>
    </location>
</feature>
<reference evidence="3 4" key="1">
    <citation type="submission" date="2013-11" db="EMBL/GenBank/DDBJ databases">
        <title>The Genome Sequence of Phytophthora parasitica P10297.</title>
        <authorList>
            <consortium name="The Broad Institute Genomics Platform"/>
            <person name="Russ C."/>
            <person name="Tyler B."/>
            <person name="Panabieres F."/>
            <person name="Shan W."/>
            <person name="Tripathy S."/>
            <person name="Grunwald N."/>
            <person name="Machado M."/>
            <person name="Johnson C.S."/>
            <person name="Walker B."/>
            <person name="Young S.K."/>
            <person name="Zeng Q."/>
            <person name="Gargeya S."/>
            <person name="Fitzgerald M."/>
            <person name="Haas B."/>
            <person name="Abouelleil A."/>
            <person name="Allen A.W."/>
            <person name="Alvarado L."/>
            <person name="Arachchi H.M."/>
            <person name="Berlin A.M."/>
            <person name="Chapman S.B."/>
            <person name="Gainer-Dewar J."/>
            <person name="Goldberg J."/>
            <person name="Griggs A."/>
            <person name="Gujja S."/>
            <person name="Hansen M."/>
            <person name="Howarth C."/>
            <person name="Imamovic A."/>
            <person name="Ireland A."/>
            <person name="Larimer J."/>
            <person name="McCowan C."/>
            <person name="Murphy C."/>
            <person name="Pearson M."/>
            <person name="Poon T.W."/>
            <person name="Priest M."/>
            <person name="Roberts A."/>
            <person name="Saif S."/>
            <person name="Shea T."/>
            <person name="Sisk P."/>
            <person name="Sykes S."/>
            <person name="Wortman J."/>
            <person name="Nusbaum C."/>
            <person name="Birren B."/>
        </authorList>
    </citation>
    <scope>NUCLEOTIDE SEQUENCE [LARGE SCALE GENOMIC DNA]</scope>
    <source>
        <strain evidence="3 4">P10297</strain>
    </source>
</reference>
<feature type="region of interest" description="Disordered" evidence="1">
    <location>
        <begin position="199"/>
        <end position="340"/>
    </location>
</feature>
<feature type="transmembrane region" description="Helical" evidence="2">
    <location>
        <begin position="112"/>
        <end position="134"/>
    </location>
</feature>
<evidence type="ECO:0000313" key="4">
    <source>
        <dbReference type="Proteomes" id="UP000018948"/>
    </source>
</evidence>
<feature type="compositionally biased region" description="Polar residues" evidence="1">
    <location>
        <begin position="224"/>
        <end position="253"/>
    </location>
</feature>
<keyword evidence="2" id="KW-1133">Transmembrane helix</keyword>
<feature type="compositionally biased region" description="Low complexity" evidence="1">
    <location>
        <begin position="262"/>
        <end position="287"/>
    </location>
</feature>
<comment type="caution">
    <text evidence="3">The sequence shown here is derived from an EMBL/GenBank/DDBJ whole genome shotgun (WGS) entry which is preliminary data.</text>
</comment>
<feature type="non-terminal residue" evidence="3">
    <location>
        <position position="1"/>
    </location>
</feature>
<keyword evidence="2" id="KW-0812">Transmembrane</keyword>